<dbReference type="SFLD" id="SFLDG01135">
    <property type="entry name" value="C1.5.6:_HAD__Beta-PGM__Phospha"/>
    <property type="match status" value="1"/>
</dbReference>
<keyword evidence="1" id="KW-0378">Hydrolase</keyword>
<dbReference type="PANTHER" id="PTHR43481">
    <property type="entry name" value="FRUCTOSE-1-PHOSPHATE PHOSPHATASE"/>
    <property type="match status" value="1"/>
</dbReference>
<dbReference type="GO" id="GO:0050308">
    <property type="term" value="F:sugar-phosphatase activity"/>
    <property type="evidence" value="ECO:0007669"/>
    <property type="project" value="TreeGrafter"/>
</dbReference>
<dbReference type="InterPro" id="IPR006439">
    <property type="entry name" value="HAD-SF_hydro_IA"/>
</dbReference>
<dbReference type="InterPro" id="IPR036412">
    <property type="entry name" value="HAD-like_sf"/>
</dbReference>
<dbReference type="SUPFAM" id="SSF56784">
    <property type="entry name" value="HAD-like"/>
    <property type="match status" value="1"/>
</dbReference>
<sequence length="220" mass="24342">MLRALIFDFDGTILDTETHEFRHWTQLYRQHGLDLSLSDWQQGIGTWGAFDPWAGLPEAVQQDRERVAEVLHQGILQDIAASELRPGVMTVLQQARDSGLRLALATSSGLDWIEQWFTPHGLSELFEARVTRDDVRRVKPDPELYALACERLGLQPHECLAVEDSLNGATAAVAAGVPVVVVPNEVTATQPFPPEWPRLDGYEGGLDALLQAAGVARQRS</sequence>
<dbReference type="PANTHER" id="PTHR43481:SF4">
    <property type="entry name" value="GLYCEROL-1-PHOSPHATE PHOSPHOHYDROLASE 1-RELATED"/>
    <property type="match status" value="1"/>
</dbReference>
<dbReference type="SFLD" id="SFLDG01129">
    <property type="entry name" value="C1.5:_HAD__Beta-PGM__Phosphata"/>
    <property type="match status" value="1"/>
</dbReference>
<dbReference type="KEGG" id="dsc:ABOD76_07275"/>
<proteinExistence type="predicted"/>
<gene>
    <name evidence="1" type="ORF">ABOD76_07275</name>
</gene>
<organism evidence="1">
    <name type="scientific">Deinococcus sonorensis KR-87</name>
    <dbReference type="NCBI Taxonomy" id="694439"/>
    <lineage>
        <taxon>Bacteria</taxon>
        <taxon>Thermotogati</taxon>
        <taxon>Deinococcota</taxon>
        <taxon>Deinococci</taxon>
        <taxon>Deinococcales</taxon>
        <taxon>Deinococcaceae</taxon>
        <taxon>Deinococcus</taxon>
    </lineage>
</organism>
<protein>
    <submittedName>
        <fullName evidence="1">HAD-IA family hydrolase</fullName>
    </submittedName>
</protein>
<dbReference type="InterPro" id="IPR023198">
    <property type="entry name" value="PGP-like_dom2"/>
</dbReference>
<dbReference type="InterPro" id="IPR051806">
    <property type="entry name" value="HAD-like_SPP"/>
</dbReference>
<dbReference type="Gene3D" id="3.40.50.1000">
    <property type="entry name" value="HAD superfamily/HAD-like"/>
    <property type="match status" value="1"/>
</dbReference>
<dbReference type="Pfam" id="PF00702">
    <property type="entry name" value="Hydrolase"/>
    <property type="match status" value="1"/>
</dbReference>
<dbReference type="RefSeq" id="WP_350244144.1">
    <property type="nucleotide sequence ID" value="NZ_CP158299.1"/>
</dbReference>
<dbReference type="Gene3D" id="1.10.150.240">
    <property type="entry name" value="Putative phosphatase, domain 2"/>
    <property type="match status" value="1"/>
</dbReference>
<dbReference type="InterPro" id="IPR023214">
    <property type="entry name" value="HAD_sf"/>
</dbReference>
<dbReference type="NCBIfam" id="TIGR01509">
    <property type="entry name" value="HAD-SF-IA-v3"/>
    <property type="match status" value="1"/>
</dbReference>
<reference evidence="1" key="1">
    <citation type="submission" date="2024-06" db="EMBL/GenBank/DDBJ databases">
        <title>Draft Genome Sequence of Deinococcus sonorensis Type Strain KR-87, a Biofilm Producing Representative of the Genus Deinococcus.</title>
        <authorList>
            <person name="Boren L.S."/>
            <person name="Grosso R.A."/>
            <person name="Hugenberg-Cox A.N."/>
            <person name="Hill J.T.E."/>
            <person name="Albert C.M."/>
            <person name="Tuohy J.M."/>
        </authorList>
    </citation>
    <scope>NUCLEOTIDE SEQUENCE</scope>
    <source>
        <strain evidence="1">KR-87</strain>
    </source>
</reference>
<accession>A0AAU7UC83</accession>
<evidence type="ECO:0000313" key="1">
    <source>
        <dbReference type="EMBL" id="XBV86094.1"/>
    </source>
</evidence>
<dbReference type="SFLD" id="SFLDS00003">
    <property type="entry name" value="Haloacid_Dehalogenase"/>
    <property type="match status" value="1"/>
</dbReference>
<dbReference type="PRINTS" id="PR00413">
    <property type="entry name" value="HADHALOGNASE"/>
</dbReference>
<dbReference type="EMBL" id="CP158299">
    <property type="protein sequence ID" value="XBV86094.1"/>
    <property type="molecule type" value="Genomic_DNA"/>
</dbReference>
<dbReference type="AlphaFoldDB" id="A0AAU7UC83"/>
<name>A0AAU7UC83_9DEIO</name>